<organism evidence="5 6">
    <name type="scientific">Actinia tenebrosa</name>
    <name type="common">Australian red waratah sea anemone</name>
    <dbReference type="NCBI Taxonomy" id="6105"/>
    <lineage>
        <taxon>Eukaryota</taxon>
        <taxon>Metazoa</taxon>
        <taxon>Cnidaria</taxon>
        <taxon>Anthozoa</taxon>
        <taxon>Hexacorallia</taxon>
        <taxon>Actiniaria</taxon>
        <taxon>Actiniidae</taxon>
        <taxon>Actinia</taxon>
    </lineage>
</organism>
<dbReference type="CDD" id="cd11400">
    <property type="entry name" value="bHLHzip_Myc"/>
    <property type="match status" value="1"/>
</dbReference>
<dbReference type="Proteomes" id="UP000515163">
    <property type="component" value="Unplaced"/>
</dbReference>
<evidence type="ECO:0000256" key="3">
    <source>
        <dbReference type="SAM" id="MobiDB-lite"/>
    </source>
</evidence>
<dbReference type="GO" id="GO:0003700">
    <property type="term" value="F:DNA-binding transcription factor activity"/>
    <property type="evidence" value="ECO:0007669"/>
    <property type="project" value="InterPro"/>
</dbReference>
<evidence type="ECO:0000313" key="5">
    <source>
        <dbReference type="Proteomes" id="UP000515163"/>
    </source>
</evidence>
<dbReference type="KEGG" id="aten:116307314"/>
<evidence type="ECO:0000256" key="2">
    <source>
        <dbReference type="PIRNR" id="PIRNR001705"/>
    </source>
</evidence>
<feature type="domain" description="BHLH" evidence="4">
    <location>
        <begin position="298"/>
        <end position="350"/>
    </location>
</feature>
<dbReference type="InterPro" id="IPR011598">
    <property type="entry name" value="bHLH_dom"/>
</dbReference>
<dbReference type="GO" id="GO:0003677">
    <property type="term" value="F:DNA binding"/>
    <property type="evidence" value="ECO:0007669"/>
    <property type="project" value="UniProtKB-UniRule"/>
</dbReference>
<name>A0A6P8J1J1_ACTTE</name>
<keyword evidence="5" id="KW-1185">Reference proteome</keyword>
<dbReference type="Pfam" id="PF00010">
    <property type="entry name" value="HLH"/>
    <property type="match status" value="1"/>
</dbReference>
<evidence type="ECO:0000313" key="6">
    <source>
        <dbReference type="RefSeq" id="XP_031573359.1"/>
    </source>
</evidence>
<keyword evidence="1 2" id="KW-0238">DNA-binding</keyword>
<accession>A0A6P8J1J1</accession>
<dbReference type="InterPro" id="IPR050433">
    <property type="entry name" value="Myc_transcription_factors"/>
</dbReference>
<feature type="region of interest" description="Disordered" evidence="3">
    <location>
        <begin position="267"/>
        <end position="304"/>
    </location>
</feature>
<dbReference type="PROSITE" id="PS50888">
    <property type="entry name" value="BHLH"/>
    <property type="match status" value="1"/>
</dbReference>
<dbReference type="OrthoDB" id="5964374at2759"/>
<dbReference type="PANTHER" id="PTHR45851">
    <property type="entry name" value="MYC PROTO-ONCOGENE"/>
    <property type="match status" value="1"/>
</dbReference>
<dbReference type="AlphaFoldDB" id="A0A6P8J1J1"/>
<dbReference type="GeneID" id="116307314"/>
<dbReference type="GO" id="GO:0046983">
    <property type="term" value="F:protein dimerization activity"/>
    <property type="evidence" value="ECO:0007669"/>
    <property type="project" value="InterPro"/>
</dbReference>
<dbReference type="SUPFAM" id="SSF47459">
    <property type="entry name" value="HLH, helix-loop-helix DNA-binding domain"/>
    <property type="match status" value="1"/>
</dbReference>
<protein>
    <submittedName>
        <fullName evidence="6">Transcriptional regulator Myc-B-like isoform X1</fullName>
    </submittedName>
</protein>
<proteinExistence type="predicted"/>
<dbReference type="PIRSF" id="PIRSF001705">
    <property type="entry name" value="Myc_protein"/>
    <property type="match status" value="1"/>
</dbReference>
<comment type="subunit">
    <text evidence="2">Efficient DNA binding requires dimerization with another bHLH protein.</text>
</comment>
<evidence type="ECO:0000256" key="1">
    <source>
        <dbReference type="ARBA" id="ARBA00023125"/>
    </source>
</evidence>
<dbReference type="InterPro" id="IPR002418">
    <property type="entry name" value="Tscrpt_reg_Myc"/>
</dbReference>
<reference evidence="6" key="1">
    <citation type="submission" date="2025-08" db="UniProtKB">
        <authorList>
            <consortium name="RefSeq"/>
        </authorList>
    </citation>
    <scope>IDENTIFICATION</scope>
    <source>
        <tissue evidence="6">Tentacle</tissue>
    </source>
</reference>
<dbReference type="SMART" id="SM00353">
    <property type="entry name" value="HLH"/>
    <property type="match status" value="1"/>
</dbReference>
<dbReference type="InParanoid" id="A0A6P8J1J1"/>
<evidence type="ECO:0000259" key="4">
    <source>
        <dbReference type="PROSITE" id="PS50888"/>
    </source>
</evidence>
<dbReference type="InterPro" id="IPR036638">
    <property type="entry name" value="HLH_DNA-bd_sf"/>
</dbReference>
<dbReference type="FunFam" id="4.10.280.10:FF:000019">
    <property type="entry name" value="Myc proto-oncogene protein"/>
    <property type="match status" value="1"/>
</dbReference>
<feature type="region of interest" description="Disordered" evidence="3">
    <location>
        <begin position="224"/>
        <end position="247"/>
    </location>
</feature>
<dbReference type="PRINTS" id="PR00044">
    <property type="entry name" value="LEUZIPPRMYC"/>
</dbReference>
<gene>
    <name evidence="6" type="primary">LOC116307314</name>
</gene>
<dbReference type="GO" id="GO:0005634">
    <property type="term" value="C:nucleus"/>
    <property type="evidence" value="ECO:0007669"/>
    <property type="project" value="UniProtKB-SubCell"/>
</dbReference>
<keyword evidence="2" id="KW-0539">Nucleus</keyword>
<sequence>MTLAAEQIVLDTFGTDFESLPSSLFKDFHADCYDMKDKSVTKTEDEDLRIYAFPPTPPISPGCSPLASETGDLERLHPICDEFADELSFADEKSLYFQEDNLKEILIKDCMWNGAVFEGIEKDKDKTLQQKSRQQQSRFEKIRLLCQTPPITEYTARVLSVDPAEIFPFPVSSETVNDHSEMAASDSEEEEVEVDVVTIENSSKTDNVEGKIHPTISALADDADSFDGAEVPSPTPSDGSRFEDFEDEKTELNGKIRARRSRKTYSHELTFYKQGRKASKNSSVGSGESDESENDSEYTRATHNVLERKRRNDLKLKFQRLRDAVPELKDNDRAPKVSILRKSWEHISFLKREEVRLVGELEKQKKANTQLLKKLLLLNTASQQQ</sequence>
<dbReference type="Gene3D" id="4.10.280.10">
    <property type="entry name" value="Helix-loop-helix DNA-binding domain"/>
    <property type="match status" value="1"/>
</dbReference>
<dbReference type="RefSeq" id="XP_031573359.1">
    <property type="nucleotide sequence ID" value="XM_031717499.1"/>
</dbReference>
<comment type="subcellular location">
    <subcellularLocation>
        <location evidence="2">Nucleus</location>
    </subcellularLocation>
</comment>